<sequence>MSPSTKAGRASRDTDGRMSLGEHLIEFRNRAMIAAAGILVAAVIGWFLQPFVWSALSEPIHQIARHRDATINYPSLTAAFDLRMQLSIYIGIIISSPLWLYQIFAFLTPGLTGKEKRYVFGFFFSAIPLFLGGCAFGWYVTPHIVTLFASFAPTQDATILTASDYFSFVLKLVLAVGVAFVTPVFIVLLNMIGILSARAIWKAWRWAILGAILFAALATPSTDVISMMMLAVPLIVLYFGAASFAWLHDKRKAQSAAKFDAEFA</sequence>
<comment type="caution">
    <text evidence="8">The sequence shown here is derived from an EMBL/GenBank/DDBJ whole genome shotgun (WGS) entry which is preliminary data.</text>
</comment>
<keyword evidence="4 7" id="KW-1133">Transmembrane helix</keyword>
<keyword evidence="5 7" id="KW-0811">Translocation</keyword>
<comment type="similarity">
    <text evidence="7">Belongs to the TatC family.</text>
</comment>
<feature type="transmembrane region" description="Helical" evidence="7">
    <location>
        <begin position="203"/>
        <end position="219"/>
    </location>
</feature>
<keyword evidence="6 7" id="KW-0472">Membrane</keyword>
<dbReference type="Proteomes" id="UP001595900">
    <property type="component" value="Unassembled WGS sequence"/>
</dbReference>
<evidence type="ECO:0000256" key="2">
    <source>
        <dbReference type="ARBA" id="ARBA00022692"/>
    </source>
</evidence>
<comment type="subcellular location">
    <subcellularLocation>
        <location evidence="7">Cell membrane</location>
        <topology evidence="7">Multi-pass membrane protein</topology>
    </subcellularLocation>
    <subcellularLocation>
        <location evidence="1">Membrane</location>
        <topology evidence="1">Multi-pass membrane protein</topology>
    </subcellularLocation>
</comment>
<feature type="transmembrane region" description="Helical" evidence="7">
    <location>
        <begin position="119"/>
        <end position="140"/>
    </location>
</feature>
<keyword evidence="7" id="KW-1003">Cell membrane</keyword>
<evidence type="ECO:0000256" key="3">
    <source>
        <dbReference type="ARBA" id="ARBA00022927"/>
    </source>
</evidence>
<evidence type="ECO:0000256" key="1">
    <source>
        <dbReference type="ARBA" id="ARBA00004141"/>
    </source>
</evidence>
<dbReference type="PRINTS" id="PR01840">
    <property type="entry name" value="TATCFAMILY"/>
</dbReference>
<keyword evidence="9" id="KW-1185">Reference proteome</keyword>
<evidence type="ECO:0000256" key="4">
    <source>
        <dbReference type="ARBA" id="ARBA00022989"/>
    </source>
</evidence>
<feature type="transmembrane region" description="Helical" evidence="7">
    <location>
        <begin position="225"/>
        <end position="247"/>
    </location>
</feature>
<dbReference type="RefSeq" id="WP_390230714.1">
    <property type="nucleotide sequence ID" value="NZ_JBHSCN010000006.1"/>
</dbReference>
<dbReference type="EMBL" id="JBHSCN010000006">
    <property type="protein sequence ID" value="MFC4244725.1"/>
    <property type="molecule type" value="Genomic_DNA"/>
</dbReference>
<dbReference type="HAMAP" id="MF_00902">
    <property type="entry name" value="TatC"/>
    <property type="match status" value="1"/>
</dbReference>
<name>A0ABV8Q8Q3_9MICO</name>
<comment type="subunit">
    <text evidence="7">The Tat system comprises two distinct complexes: a TatABC complex, containing multiple copies of TatA, TatB and TatC subunits, and a separate TatA complex, containing only TatA subunits. Substrates initially bind to the TatABC complex, which probably triggers association of the separate TatA complex to form the active translocon.</text>
</comment>
<evidence type="ECO:0000256" key="6">
    <source>
        <dbReference type="ARBA" id="ARBA00023136"/>
    </source>
</evidence>
<dbReference type="PANTHER" id="PTHR30371">
    <property type="entry name" value="SEC-INDEPENDENT PROTEIN TRANSLOCASE PROTEIN TATC"/>
    <property type="match status" value="1"/>
</dbReference>
<evidence type="ECO:0000256" key="5">
    <source>
        <dbReference type="ARBA" id="ARBA00023010"/>
    </source>
</evidence>
<keyword evidence="2 7" id="KW-0812">Transmembrane</keyword>
<dbReference type="NCBIfam" id="TIGR00945">
    <property type="entry name" value="tatC"/>
    <property type="match status" value="1"/>
</dbReference>
<evidence type="ECO:0000313" key="8">
    <source>
        <dbReference type="EMBL" id="MFC4244725.1"/>
    </source>
</evidence>
<gene>
    <name evidence="7 8" type="primary">tatC</name>
    <name evidence="8" type="ORF">ACFOYW_15230</name>
</gene>
<comment type="function">
    <text evidence="7">Part of the twin-arginine translocation (Tat) system that transports large folded proteins containing a characteristic twin-arginine motif in their signal peptide across membranes. Together with TatB, TatC is part of a receptor directly interacting with Tat signal peptides.</text>
</comment>
<evidence type="ECO:0000313" key="9">
    <source>
        <dbReference type="Proteomes" id="UP001595900"/>
    </source>
</evidence>
<reference evidence="9" key="1">
    <citation type="journal article" date="2019" name="Int. J. Syst. Evol. Microbiol.">
        <title>The Global Catalogue of Microorganisms (GCM) 10K type strain sequencing project: providing services to taxonomists for standard genome sequencing and annotation.</title>
        <authorList>
            <consortium name="The Broad Institute Genomics Platform"/>
            <consortium name="The Broad Institute Genome Sequencing Center for Infectious Disease"/>
            <person name="Wu L."/>
            <person name="Ma J."/>
        </authorList>
    </citation>
    <scope>NUCLEOTIDE SEQUENCE [LARGE SCALE GENOMIC DNA]</scope>
    <source>
        <strain evidence="9">CGMCC 1.10363</strain>
    </source>
</reference>
<dbReference type="PANTHER" id="PTHR30371:SF0">
    <property type="entry name" value="SEC-INDEPENDENT PROTEIN TRANSLOCASE PROTEIN TATC, CHLOROPLASTIC-RELATED"/>
    <property type="match status" value="1"/>
</dbReference>
<organism evidence="8 9">
    <name type="scientific">Gryllotalpicola reticulitermitis</name>
    <dbReference type="NCBI Taxonomy" id="1184153"/>
    <lineage>
        <taxon>Bacteria</taxon>
        <taxon>Bacillati</taxon>
        <taxon>Actinomycetota</taxon>
        <taxon>Actinomycetes</taxon>
        <taxon>Micrococcales</taxon>
        <taxon>Microbacteriaceae</taxon>
        <taxon>Gryllotalpicola</taxon>
    </lineage>
</organism>
<accession>A0ABV8Q8Q3</accession>
<evidence type="ECO:0000256" key="7">
    <source>
        <dbReference type="HAMAP-Rule" id="MF_00902"/>
    </source>
</evidence>
<proteinExistence type="inferred from homology"/>
<keyword evidence="3 7" id="KW-0653">Protein transport</keyword>
<feature type="transmembrane region" description="Helical" evidence="7">
    <location>
        <begin position="168"/>
        <end position="191"/>
    </location>
</feature>
<keyword evidence="7" id="KW-0813">Transport</keyword>
<protein>
    <recommendedName>
        <fullName evidence="7">Sec-independent protein translocase protein TatC</fullName>
    </recommendedName>
</protein>
<feature type="transmembrane region" description="Helical" evidence="7">
    <location>
        <begin position="27"/>
        <end position="48"/>
    </location>
</feature>
<dbReference type="InterPro" id="IPR002033">
    <property type="entry name" value="TatC"/>
</dbReference>
<dbReference type="Pfam" id="PF00902">
    <property type="entry name" value="TatC"/>
    <property type="match status" value="1"/>
</dbReference>
<feature type="transmembrane region" description="Helical" evidence="7">
    <location>
        <begin position="86"/>
        <end position="107"/>
    </location>
</feature>